<feature type="compositionally biased region" description="Basic and acidic residues" evidence="1">
    <location>
        <begin position="337"/>
        <end position="370"/>
    </location>
</feature>
<dbReference type="Proteomes" id="UP000789706">
    <property type="component" value="Unassembled WGS sequence"/>
</dbReference>
<reference evidence="2" key="1">
    <citation type="submission" date="2021-06" db="EMBL/GenBank/DDBJ databases">
        <authorList>
            <person name="Kallberg Y."/>
            <person name="Tangrot J."/>
            <person name="Rosling A."/>
        </authorList>
    </citation>
    <scope>NUCLEOTIDE SEQUENCE</scope>
    <source>
        <strain evidence="2">AZ414A</strain>
    </source>
</reference>
<protein>
    <submittedName>
        <fullName evidence="2">2032_t:CDS:1</fullName>
    </submittedName>
</protein>
<gene>
    <name evidence="2" type="ORF">DEBURN_LOCUS4622</name>
</gene>
<dbReference type="Gene3D" id="3.40.1280.10">
    <property type="match status" value="1"/>
</dbReference>
<feature type="compositionally biased region" description="Basic and acidic residues" evidence="1">
    <location>
        <begin position="182"/>
        <end position="208"/>
    </location>
</feature>
<feature type="compositionally biased region" description="Basic and acidic residues" evidence="1">
    <location>
        <begin position="227"/>
        <end position="243"/>
    </location>
</feature>
<proteinExistence type="predicted"/>
<feature type="region of interest" description="Disordered" evidence="1">
    <location>
        <begin position="157"/>
        <end position="380"/>
    </location>
</feature>
<dbReference type="InterPro" id="IPR029026">
    <property type="entry name" value="tRNA_m1G_MTases_N"/>
</dbReference>
<comment type="caution">
    <text evidence="2">The sequence shown here is derived from an EMBL/GenBank/DDBJ whole genome shotgun (WGS) entry which is preliminary data.</text>
</comment>
<evidence type="ECO:0000313" key="2">
    <source>
        <dbReference type="EMBL" id="CAG8499914.1"/>
    </source>
</evidence>
<keyword evidence="3" id="KW-1185">Reference proteome</keyword>
<feature type="compositionally biased region" description="Basic and acidic residues" evidence="1">
    <location>
        <begin position="82"/>
        <end position="96"/>
    </location>
</feature>
<evidence type="ECO:0000313" key="3">
    <source>
        <dbReference type="Proteomes" id="UP000789706"/>
    </source>
</evidence>
<feature type="compositionally biased region" description="Basic and acidic residues" evidence="1">
    <location>
        <begin position="160"/>
        <end position="170"/>
    </location>
</feature>
<dbReference type="SUPFAM" id="SSF75217">
    <property type="entry name" value="alpha/beta knot"/>
    <property type="match status" value="1"/>
</dbReference>
<dbReference type="PANTHER" id="PTHR43191:SF2">
    <property type="entry name" value="RRNA METHYLTRANSFERASE 3, MITOCHONDRIAL"/>
    <property type="match status" value="1"/>
</dbReference>
<organism evidence="2 3">
    <name type="scientific">Diversispora eburnea</name>
    <dbReference type="NCBI Taxonomy" id="1213867"/>
    <lineage>
        <taxon>Eukaryota</taxon>
        <taxon>Fungi</taxon>
        <taxon>Fungi incertae sedis</taxon>
        <taxon>Mucoromycota</taxon>
        <taxon>Glomeromycotina</taxon>
        <taxon>Glomeromycetes</taxon>
        <taxon>Diversisporales</taxon>
        <taxon>Diversisporaceae</taxon>
        <taxon>Diversispora</taxon>
    </lineage>
</organism>
<accession>A0A9N8ZLN3</accession>
<evidence type="ECO:0000256" key="1">
    <source>
        <dbReference type="SAM" id="MobiDB-lite"/>
    </source>
</evidence>
<feature type="compositionally biased region" description="Acidic residues" evidence="1">
    <location>
        <begin position="209"/>
        <end position="218"/>
    </location>
</feature>
<feature type="region of interest" description="Disordered" evidence="1">
    <location>
        <begin position="82"/>
        <end position="101"/>
    </location>
</feature>
<dbReference type="PANTHER" id="PTHR43191">
    <property type="entry name" value="RRNA METHYLTRANSFERASE 3"/>
    <property type="match status" value="1"/>
</dbReference>
<sequence length="736" mass="87000">MKPLYDSQSYEEEAYNRYQQEDMIGQSFDFRPPTTTSKFGQTSLYKQNDTVQINESQQKEGGFFKSVFDQEPERESIYHRIDLKKTAKPEDSEKNLTPKGSIGDFFEKKVVSSTEVKSKLPNDSRKSTVNVFEKESINTSFRTGSFADRLRLSKITTKLSESREKRDEKVSNMGEENIEFMGHNKLELESFDHNFEEEFDENPKKKLSEEEDELDDEEYYKRKQKRLAKDEIYENDPPRKLAQDDDYLPPRRLSRDDEQGPPRRLSRDDGYPPPRRLSRDDDYPPPRRLNRDDDYLPSRRLIRDDEQGPPRRLNRDDEQGPPRRLSRDDGYPPPRRLNRDDDYPPPRRFGRDDGYPPPRNRYEDDFDRKPSFKMSGTISRDLNRDSARVEFDQREREREKTVLGERDFLTWNKYPSQRKELKEKYTNPMSKKSLYKHPWPELYERLHGVQDKVIQHFEKLRTDKKYRWEQRMIMVQGEAKILDLVKKGYPVKSLVVTAPYKPKTRYEIQPPALDYIERPPAILAEKYYLMNIDMVRKILGSAARPEKHELVAEFQFPVVEFPPKEKLDRVLVLENVNDQHELGMLLRSARALGWQAAYLMNKCGDVYNDFVQRASDFYSLTIPYIYGSPEQLPEFLKENEMDMMFAMKIPHSICTDPQFINTPDRKIIRKVKKFEDKNLIDTPFNFWHTREKEIGFPKRVALCVSDAYESGTFPDHLRAGLNITSLNVPSIGSLLI</sequence>
<feature type="compositionally biased region" description="Basic and acidic residues" evidence="1">
    <location>
        <begin position="253"/>
        <end position="270"/>
    </location>
</feature>
<dbReference type="InterPro" id="IPR051259">
    <property type="entry name" value="rRNA_Methyltransferase"/>
</dbReference>
<dbReference type="OrthoDB" id="270651at2759"/>
<name>A0A9N8ZLN3_9GLOM</name>
<feature type="region of interest" description="Disordered" evidence="1">
    <location>
        <begin position="21"/>
        <end position="40"/>
    </location>
</feature>
<dbReference type="EMBL" id="CAJVPK010000362">
    <property type="protein sequence ID" value="CAG8499914.1"/>
    <property type="molecule type" value="Genomic_DNA"/>
</dbReference>
<dbReference type="SUPFAM" id="SSF55315">
    <property type="entry name" value="L30e-like"/>
    <property type="match status" value="1"/>
</dbReference>
<dbReference type="InterPro" id="IPR029064">
    <property type="entry name" value="Ribosomal_eL30-like_sf"/>
</dbReference>
<dbReference type="GO" id="GO:0003723">
    <property type="term" value="F:RNA binding"/>
    <property type="evidence" value="ECO:0007669"/>
    <property type="project" value="TreeGrafter"/>
</dbReference>
<dbReference type="InterPro" id="IPR029028">
    <property type="entry name" value="Alpha/beta_knot_MTases"/>
</dbReference>
<feature type="compositionally biased region" description="Basic and acidic residues" evidence="1">
    <location>
        <begin position="277"/>
        <end position="330"/>
    </location>
</feature>
<dbReference type="AlphaFoldDB" id="A0A9N8ZLN3"/>